<dbReference type="Proteomes" id="UP001595713">
    <property type="component" value="Unassembled WGS sequence"/>
</dbReference>
<dbReference type="Gene3D" id="1.25.40.10">
    <property type="entry name" value="Tetratricopeptide repeat domain"/>
    <property type="match status" value="1"/>
</dbReference>
<dbReference type="InterPro" id="IPR011990">
    <property type="entry name" value="TPR-like_helical_dom_sf"/>
</dbReference>
<comment type="caution">
    <text evidence="2">The sequence shown here is derived from an EMBL/GenBank/DDBJ whole genome shotgun (WGS) entry which is preliminary data.</text>
</comment>
<protein>
    <submittedName>
        <fullName evidence="2">Tetratricopeptide repeat protein</fullName>
    </submittedName>
</protein>
<keyword evidence="3" id="KW-1185">Reference proteome</keyword>
<dbReference type="RefSeq" id="WP_261295781.1">
    <property type="nucleotide sequence ID" value="NZ_JANQBK010000019.1"/>
</dbReference>
<proteinExistence type="predicted"/>
<evidence type="ECO:0000313" key="3">
    <source>
        <dbReference type="Proteomes" id="UP001595713"/>
    </source>
</evidence>
<sequence length="116" mass="12735">MRLSLFTVSLVALATPFAAGAQQRTAYQQIAAGDFSKAEQTLIAERRIFPQRPELMLNLAAVYQQTGRADQARALYDRVLAEPEVMMDVSADRTAGSHAVARNGLRRLPGVQMSSR</sequence>
<reference evidence="3" key="1">
    <citation type="journal article" date="2019" name="Int. J. Syst. Evol. Microbiol.">
        <title>The Global Catalogue of Microorganisms (GCM) 10K type strain sequencing project: providing services to taxonomists for standard genome sequencing and annotation.</title>
        <authorList>
            <consortium name="The Broad Institute Genomics Platform"/>
            <consortium name="The Broad Institute Genome Sequencing Center for Infectious Disease"/>
            <person name="Wu L."/>
            <person name="Ma J."/>
        </authorList>
    </citation>
    <scope>NUCLEOTIDE SEQUENCE [LARGE SCALE GENOMIC DNA]</scope>
    <source>
        <strain evidence="3">KCTC 42739</strain>
    </source>
</reference>
<dbReference type="EMBL" id="JBHRXP010000003">
    <property type="protein sequence ID" value="MFC3580324.1"/>
    <property type="molecule type" value="Genomic_DNA"/>
</dbReference>
<evidence type="ECO:0000256" key="1">
    <source>
        <dbReference type="SAM" id="SignalP"/>
    </source>
</evidence>
<name>A0ABV7SW87_9SPHN</name>
<feature type="signal peptide" evidence="1">
    <location>
        <begin position="1"/>
        <end position="21"/>
    </location>
</feature>
<feature type="chain" id="PRO_5046084501" evidence="1">
    <location>
        <begin position="22"/>
        <end position="116"/>
    </location>
</feature>
<evidence type="ECO:0000313" key="2">
    <source>
        <dbReference type="EMBL" id="MFC3580324.1"/>
    </source>
</evidence>
<keyword evidence="1" id="KW-0732">Signal</keyword>
<accession>A0ABV7SW87</accession>
<gene>
    <name evidence="2" type="ORF">ACFONA_09130</name>
</gene>
<dbReference type="SUPFAM" id="SSF48452">
    <property type="entry name" value="TPR-like"/>
    <property type="match status" value="1"/>
</dbReference>
<organism evidence="2 3">
    <name type="scientific">Sphingomonas hylomeconis</name>
    <dbReference type="NCBI Taxonomy" id="1395958"/>
    <lineage>
        <taxon>Bacteria</taxon>
        <taxon>Pseudomonadati</taxon>
        <taxon>Pseudomonadota</taxon>
        <taxon>Alphaproteobacteria</taxon>
        <taxon>Sphingomonadales</taxon>
        <taxon>Sphingomonadaceae</taxon>
        <taxon>Sphingomonas</taxon>
    </lineage>
</organism>
<dbReference type="Pfam" id="PF14559">
    <property type="entry name" value="TPR_19"/>
    <property type="match status" value="1"/>
</dbReference>